<evidence type="ECO:0000313" key="2">
    <source>
        <dbReference type="EMBL" id="BDM74979.1"/>
    </source>
</evidence>
<organism evidence="2 3">
    <name type="scientific">Streptomyces nigrescens</name>
    <dbReference type="NCBI Taxonomy" id="1920"/>
    <lineage>
        <taxon>Bacteria</taxon>
        <taxon>Bacillati</taxon>
        <taxon>Actinomycetota</taxon>
        <taxon>Actinomycetes</taxon>
        <taxon>Kitasatosporales</taxon>
        <taxon>Streptomycetaceae</taxon>
        <taxon>Streptomyces</taxon>
    </lineage>
</organism>
<gene>
    <name evidence="2" type="ORF">HEK616_84660</name>
</gene>
<accession>A0ABM8A8U0</accession>
<proteinExistence type="predicted"/>
<keyword evidence="3" id="KW-1185">Reference proteome</keyword>
<protein>
    <submittedName>
        <fullName evidence="2">Uncharacterized protein</fullName>
    </submittedName>
</protein>
<sequence length="132" mass="13911">MYDGDGAASTDESLPRRPPRRSSHRNSIGNLTTPAALLRESNGVEGDGGEGFIWSTERITSENERLREDAELASLYMPFGSLLFFTDAGNGDLFVLLPASTGLMSSSGTTRTTAIPGVVPLVCDGSSCLGVI</sequence>
<keyword evidence="2" id="KW-0614">Plasmid</keyword>
<name>A0ABM8A8U0_STRNI</name>
<evidence type="ECO:0000256" key="1">
    <source>
        <dbReference type="SAM" id="MobiDB-lite"/>
    </source>
</evidence>
<dbReference type="EMBL" id="AP026074">
    <property type="protein sequence ID" value="BDM74979.1"/>
    <property type="molecule type" value="Genomic_DNA"/>
</dbReference>
<evidence type="ECO:0000313" key="3">
    <source>
        <dbReference type="Proteomes" id="UP001059597"/>
    </source>
</evidence>
<feature type="region of interest" description="Disordered" evidence="1">
    <location>
        <begin position="1"/>
        <end position="49"/>
    </location>
</feature>
<reference evidence="2" key="1">
    <citation type="submission" date="2022-06" db="EMBL/GenBank/DDBJ databases">
        <title>Complete genome sequence of Streptomyces nigrescens HEK616.</title>
        <authorList>
            <person name="Asamizu S."/>
            <person name="Onaka H."/>
        </authorList>
    </citation>
    <scope>NUCLEOTIDE SEQUENCE</scope>
    <source>
        <strain evidence="2">HEK616</strain>
        <plasmid evidence="2">SNP1</plasmid>
    </source>
</reference>
<geneLocation type="plasmid" evidence="2 3">
    <name>SNP1</name>
</geneLocation>
<dbReference type="Proteomes" id="UP001059597">
    <property type="component" value="Plasmid SNP1"/>
</dbReference>